<gene>
    <name evidence="1" type="ORF">QH948_12570</name>
</gene>
<keyword evidence="2" id="KW-1185">Reference proteome</keyword>
<sequence>MRFDAGHVARLRDVGLDDLAIVDLVNSGAFVSWANRLMLSLGEPTDAGRRRARRRAQPD</sequence>
<dbReference type="InterPro" id="IPR029032">
    <property type="entry name" value="AhpD-like"/>
</dbReference>
<evidence type="ECO:0000313" key="2">
    <source>
        <dbReference type="Proteomes" id="UP001244136"/>
    </source>
</evidence>
<dbReference type="Gene3D" id="1.20.1290.10">
    <property type="entry name" value="AhpD-like"/>
    <property type="match status" value="1"/>
</dbReference>
<protein>
    <submittedName>
        <fullName evidence="1">Uncharacterized protein</fullName>
    </submittedName>
</protein>
<name>A0ABY8PWU6_9ACTN</name>
<evidence type="ECO:0000313" key="1">
    <source>
        <dbReference type="EMBL" id="WGT46950.1"/>
    </source>
</evidence>
<organism evidence="1 2">
    <name type="scientific">Tessaracoccus lacteus</name>
    <dbReference type="NCBI Taxonomy" id="3041766"/>
    <lineage>
        <taxon>Bacteria</taxon>
        <taxon>Bacillati</taxon>
        <taxon>Actinomycetota</taxon>
        <taxon>Actinomycetes</taxon>
        <taxon>Propionibacteriales</taxon>
        <taxon>Propionibacteriaceae</taxon>
        <taxon>Tessaracoccus</taxon>
    </lineage>
</organism>
<dbReference type="RefSeq" id="WP_281144696.1">
    <property type="nucleotide sequence ID" value="NZ_CP123967.1"/>
</dbReference>
<dbReference type="SUPFAM" id="SSF69118">
    <property type="entry name" value="AhpD-like"/>
    <property type="match status" value="1"/>
</dbReference>
<dbReference type="Proteomes" id="UP001244136">
    <property type="component" value="Chromosome"/>
</dbReference>
<proteinExistence type="predicted"/>
<accession>A0ABY8PWU6</accession>
<reference evidence="1 2" key="1">
    <citation type="journal article" date="2008" name="Int. J. Syst. Evol. Microbiol.">
        <title>Tessaracoccus flavescens sp. nov., isolated from marine sediment.</title>
        <authorList>
            <person name="Lee D.W."/>
            <person name="Lee S.D."/>
        </authorList>
    </citation>
    <scope>NUCLEOTIDE SEQUENCE [LARGE SCALE GENOMIC DNA]</scope>
    <source>
        <strain evidence="1 2">T21</strain>
    </source>
</reference>
<dbReference type="EMBL" id="CP123967">
    <property type="protein sequence ID" value="WGT46950.1"/>
    <property type="molecule type" value="Genomic_DNA"/>
</dbReference>